<dbReference type="AlphaFoldDB" id="A0A0B4N004"/>
<dbReference type="PROSITE" id="PS51257">
    <property type="entry name" value="PROKAR_LIPOPROTEIN"/>
    <property type="match status" value="1"/>
</dbReference>
<evidence type="ECO:0000256" key="2">
    <source>
        <dbReference type="SAM" id="SignalP"/>
    </source>
</evidence>
<organism evidence="3">
    <name type="scientific">uncultured bacterium Ad_010_C07</name>
    <dbReference type="NCBI Taxonomy" id="1489291"/>
    <lineage>
        <taxon>Bacteria</taxon>
        <taxon>environmental samples</taxon>
    </lineage>
</organism>
<name>A0A0B4N004_9BACT</name>
<protein>
    <submittedName>
        <fullName evidence="3">Putative endoglucanase</fullName>
    </submittedName>
</protein>
<feature type="signal peptide" evidence="2">
    <location>
        <begin position="1"/>
        <end position="25"/>
    </location>
</feature>
<dbReference type="EMBL" id="KJ631377">
    <property type="protein sequence ID" value="AIF25909.1"/>
    <property type="molecule type" value="Genomic_DNA"/>
</dbReference>
<keyword evidence="2" id="KW-0732">Signal</keyword>
<dbReference type="Gene3D" id="3.20.20.80">
    <property type="entry name" value="Glycosidases"/>
    <property type="match status" value="1"/>
</dbReference>
<evidence type="ECO:0000256" key="1">
    <source>
        <dbReference type="SAM" id="MobiDB-lite"/>
    </source>
</evidence>
<feature type="chain" id="PRO_5002093745" evidence="2">
    <location>
        <begin position="26"/>
        <end position="108"/>
    </location>
</feature>
<proteinExistence type="predicted"/>
<sequence length="108" mass="11552">MMMKKLAIFALCAALAFAACGSALGEGDIVIPDVTVKQFDIPDSEAMAFLRSMGFGWNLGNTMDAYDDLYSGDDLNLESRWCGVKPKGRVRGAEGPGLRHGAHSRVVA</sequence>
<accession>A0A0B4N004</accession>
<evidence type="ECO:0000313" key="3">
    <source>
        <dbReference type="EMBL" id="AIF25909.1"/>
    </source>
</evidence>
<feature type="region of interest" description="Disordered" evidence="1">
    <location>
        <begin position="88"/>
        <end position="108"/>
    </location>
</feature>
<reference evidence="3" key="1">
    <citation type="submission" date="2014-03" db="EMBL/GenBank/DDBJ databases">
        <title>A sequence of cellulolytic fosmid clone of goat rumen metagenome.</title>
        <authorList>
            <person name="Lee K.-T."/>
            <person name="Kim J.-Y."/>
            <person name="Kim Y.-J."/>
            <person name="Ahn J.-H."/>
            <person name="Park M.-N."/>
            <person name="Kim J.-H."/>
            <person name="Kim T.-H."/>
        </authorList>
    </citation>
    <scope>NUCLEOTIDE SEQUENCE</scope>
</reference>